<dbReference type="InterPro" id="IPR001789">
    <property type="entry name" value="Sig_transdc_resp-reg_receiver"/>
</dbReference>
<dbReference type="Gene3D" id="3.40.50.2300">
    <property type="match status" value="1"/>
</dbReference>
<dbReference type="Proteomes" id="UP000199391">
    <property type="component" value="Unassembled WGS sequence"/>
</dbReference>
<sequence length="367" mass="39882">MTAFPIQTPRPTVLVVDDTPANLSLLASLLGGEYRLQLANSGHKALALAQAEAPDLVLLDVMMPGLDGYEVCRRLKADARLARVPVLFLTARTSLEDEARGLALGAVDFIHKPISPPIVAARVRAQLALKDWQDHLQRRVSEGLAEIGQLQDAAIDVMVSLAEFRDENTGNHVRRTSEFVRLLACELARLPDYADELTPATIALMAKSAPLHDIGKIAIPDHILLKPGKFEPHEWTVMQTHAQRGHDILARAGRQMGTRGKFLALAMEIAGGHHEKWDGSGYPRGLAGEAIPLAARLMAVADVFDALMARRPYKEPMTAAQAAEFIVRGRGAHFDPAVVDAFLRVLPACERVALSLADERAEALKAA</sequence>
<dbReference type="AlphaFoldDB" id="A0A1I7LMZ7"/>
<dbReference type="InterPro" id="IPR052020">
    <property type="entry name" value="Cyclic_di-GMP/3'3'-cGAMP_PDE"/>
</dbReference>
<dbReference type="Gene3D" id="1.10.3210.10">
    <property type="entry name" value="Hypothetical protein af1432"/>
    <property type="match status" value="1"/>
</dbReference>
<dbReference type="PANTHER" id="PTHR45228:SF5">
    <property type="entry name" value="CYCLIC DI-GMP PHOSPHODIESTERASE VC_1348-RELATED"/>
    <property type="match status" value="1"/>
</dbReference>
<dbReference type="PANTHER" id="PTHR45228">
    <property type="entry name" value="CYCLIC DI-GMP PHOSPHODIESTERASE TM_0186-RELATED"/>
    <property type="match status" value="1"/>
</dbReference>
<name>A0A1I7LMZ7_9BURK</name>
<evidence type="ECO:0000313" key="4">
    <source>
        <dbReference type="EMBL" id="SFV11061.1"/>
    </source>
</evidence>
<dbReference type="SUPFAM" id="SSF52172">
    <property type="entry name" value="CheY-like"/>
    <property type="match status" value="1"/>
</dbReference>
<dbReference type="RefSeq" id="WP_093558654.1">
    <property type="nucleotide sequence ID" value="NZ_FPBO01000033.1"/>
</dbReference>
<evidence type="ECO:0000259" key="3">
    <source>
        <dbReference type="PROSITE" id="PS51832"/>
    </source>
</evidence>
<keyword evidence="5" id="KW-1185">Reference proteome</keyword>
<dbReference type="InterPro" id="IPR037522">
    <property type="entry name" value="HD_GYP_dom"/>
</dbReference>
<keyword evidence="1" id="KW-0597">Phosphoprotein</keyword>
<feature type="domain" description="Response regulatory" evidence="2">
    <location>
        <begin position="12"/>
        <end position="127"/>
    </location>
</feature>
<dbReference type="InterPro" id="IPR003607">
    <property type="entry name" value="HD/PDEase_dom"/>
</dbReference>
<dbReference type="PROSITE" id="PS50110">
    <property type="entry name" value="RESPONSE_REGULATORY"/>
    <property type="match status" value="1"/>
</dbReference>
<accession>A0A1I7LMZ7</accession>
<dbReference type="InterPro" id="IPR011006">
    <property type="entry name" value="CheY-like_superfamily"/>
</dbReference>
<feature type="domain" description="HD-GYP" evidence="3">
    <location>
        <begin position="147"/>
        <end position="358"/>
    </location>
</feature>
<dbReference type="Pfam" id="PF00072">
    <property type="entry name" value="Response_reg"/>
    <property type="match status" value="1"/>
</dbReference>
<dbReference type="OrthoDB" id="9763857at2"/>
<dbReference type="GO" id="GO:0000160">
    <property type="term" value="P:phosphorelay signal transduction system"/>
    <property type="evidence" value="ECO:0007669"/>
    <property type="project" value="InterPro"/>
</dbReference>
<protein>
    <submittedName>
        <fullName evidence="4">Putative two-component system response regulator</fullName>
    </submittedName>
</protein>
<evidence type="ECO:0000259" key="2">
    <source>
        <dbReference type="PROSITE" id="PS50110"/>
    </source>
</evidence>
<proteinExistence type="predicted"/>
<evidence type="ECO:0000256" key="1">
    <source>
        <dbReference type="PROSITE-ProRule" id="PRU00169"/>
    </source>
</evidence>
<dbReference type="STRING" id="1035707.SAMN05216552_103323"/>
<evidence type="ECO:0000313" key="5">
    <source>
        <dbReference type="Proteomes" id="UP000199391"/>
    </source>
</evidence>
<dbReference type="Pfam" id="PF13487">
    <property type="entry name" value="HD_5"/>
    <property type="match status" value="1"/>
</dbReference>
<dbReference type="CDD" id="cd00077">
    <property type="entry name" value="HDc"/>
    <property type="match status" value="1"/>
</dbReference>
<organism evidence="4 5">
    <name type="scientific">Pseudoduganella namucuonensis</name>
    <dbReference type="NCBI Taxonomy" id="1035707"/>
    <lineage>
        <taxon>Bacteria</taxon>
        <taxon>Pseudomonadati</taxon>
        <taxon>Pseudomonadota</taxon>
        <taxon>Betaproteobacteria</taxon>
        <taxon>Burkholderiales</taxon>
        <taxon>Oxalobacteraceae</taxon>
        <taxon>Telluria group</taxon>
        <taxon>Pseudoduganella</taxon>
    </lineage>
</organism>
<dbReference type="PROSITE" id="PS51832">
    <property type="entry name" value="HD_GYP"/>
    <property type="match status" value="1"/>
</dbReference>
<dbReference type="SUPFAM" id="SSF109604">
    <property type="entry name" value="HD-domain/PDEase-like"/>
    <property type="match status" value="1"/>
</dbReference>
<dbReference type="SMART" id="SM00448">
    <property type="entry name" value="REC"/>
    <property type="match status" value="1"/>
</dbReference>
<gene>
    <name evidence="4" type="ORF">SAMN05216552_103323</name>
</gene>
<reference evidence="5" key="1">
    <citation type="submission" date="2016-10" db="EMBL/GenBank/DDBJ databases">
        <authorList>
            <person name="Varghese N."/>
            <person name="Submissions S."/>
        </authorList>
    </citation>
    <scope>NUCLEOTIDE SEQUENCE [LARGE SCALE GENOMIC DNA]</scope>
    <source>
        <strain evidence="5">CGMCC 1.11014</strain>
    </source>
</reference>
<dbReference type="SMART" id="SM00471">
    <property type="entry name" value="HDc"/>
    <property type="match status" value="1"/>
</dbReference>
<feature type="modified residue" description="4-aspartylphosphate" evidence="1">
    <location>
        <position position="60"/>
    </location>
</feature>
<dbReference type="GO" id="GO:0008081">
    <property type="term" value="F:phosphoric diester hydrolase activity"/>
    <property type="evidence" value="ECO:0007669"/>
    <property type="project" value="UniProtKB-ARBA"/>
</dbReference>
<dbReference type="EMBL" id="FPBO01000033">
    <property type="protein sequence ID" value="SFV11061.1"/>
    <property type="molecule type" value="Genomic_DNA"/>
</dbReference>